<evidence type="ECO:0000313" key="1">
    <source>
        <dbReference type="EMBL" id="MCI46737.1"/>
    </source>
</evidence>
<keyword evidence="2" id="KW-1185">Reference proteome</keyword>
<accession>A0A392SEA1</accession>
<proteinExistence type="predicted"/>
<reference evidence="1 2" key="1">
    <citation type="journal article" date="2018" name="Front. Plant Sci.">
        <title>Red Clover (Trifolium pratense) and Zigzag Clover (T. medium) - A Picture of Genomic Similarities and Differences.</title>
        <authorList>
            <person name="Dluhosova J."/>
            <person name="Istvanek J."/>
            <person name="Nedelnik J."/>
            <person name="Repkova J."/>
        </authorList>
    </citation>
    <scope>NUCLEOTIDE SEQUENCE [LARGE SCALE GENOMIC DNA]</scope>
    <source>
        <strain evidence="2">cv. 10/8</strain>
        <tissue evidence="1">Leaf</tissue>
    </source>
</reference>
<organism evidence="1 2">
    <name type="scientific">Trifolium medium</name>
    <dbReference type="NCBI Taxonomy" id="97028"/>
    <lineage>
        <taxon>Eukaryota</taxon>
        <taxon>Viridiplantae</taxon>
        <taxon>Streptophyta</taxon>
        <taxon>Embryophyta</taxon>
        <taxon>Tracheophyta</taxon>
        <taxon>Spermatophyta</taxon>
        <taxon>Magnoliopsida</taxon>
        <taxon>eudicotyledons</taxon>
        <taxon>Gunneridae</taxon>
        <taxon>Pentapetalae</taxon>
        <taxon>rosids</taxon>
        <taxon>fabids</taxon>
        <taxon>Fabales</taxon>
        <taxon>Fabaceae</taxon>
        <taxon>Papilionoideae</taxon>
        <taxon>50 kb inversion clade</taxon>
        <taxon>NPAAA clade</taxon>
        <taxon>Hologalegina</taxon>
        <taxon>IRL clade</taxon>
        <taxon>Trifolieae</taxon>
        <taxon>Trifolium</taxon>
    </lineage>
</organism>
<evidence type="ECO:0000313" key="2">
    <source>
        <dbReference type="Proteomes" id="UP000265520"/>
    </source>
</evidence>
<comment type="caution">
    <text evidence="1">The sequence shown here is derived from an EMBL/GenBank/DDBJ whole genome shotgun (WGS) entry which is preliminary data.</text>
</comment>
<name>A0A392SEA1_9FABA</name>
<feature type="non-terminal residue" evidence="1">
    <location>
        <position position="73"/>
    </location>
</feature>
<dbReference type="Proteomes" id="UP000265520">
    <property type="component" value="Unassembled WGS sequence"/>
</dbReference>
<protein>
    <submittedName>
        <fullName evidence="1">Ribonuclease H protein</fullName>
    </submittedName>
</protein>
<dbReference type="EMBL" id="LXQA010361955">
    <property type="protein sequence ID" value="MCI46737.1"/>
    <property type="molecule type" value="Genomic_DNA"/>
</dbReference>
<dbReference type="AlphaFoldDB" id="A0A392SEA1"/>
<sequence>ANAQEALVLKNLILDYQEASGQLVNMDKSEIIYSRHVHQNIRDNIGQILPMKRVEQFSKYLGMPTQVGRSKKQ</sequence>
<feature type="non-terminal residue" evidence="1">
    <location>
        <position position="1"/>
    </location>
</feature>